<dbReference type="SMART" id="SM00342">
    <property type="entry name" value="HTH_ARAC"/>
    <property type="match status" value="1"/>
</dbReference>
<evidence type="ECO:0000259" key="4">
    <source>
        <dbReference type="PROSITE" id="PS01124"/>
    </source>
</evidence>
<keyword evidence="3" id="KW-0804">Transcription</keyword>
<evidence type="ECO:0000256" key="1">
    <source>
        <dbReference type="ARBA" id="ARBA00023015"/>
    </source>
</evidence>
<dbReference type="PANTHER" id="PTHR47894">
    <property type="entry name" value="HTH-TYPE TRANSCRIPTIONAL REGULATOR GADX"/>
    <property type="match status" value="1"/>
</dbReference>
<dbReference type="InterPro" id="IPR018060">
    <property type="entry name" value="HTH_AraC"/>
</dbReference>
<gene>
    <name evidence="5" type="ORF">WG929_06490</name>
</gene>
<proteinExistence type="predicted"/>
<protein>
    <submittedName>
        <fullName evidence="5">AraC family transcriptional regulator</fullName>
    </submittedName>
</protein>
<accession>A0ABW8NGF8</accession>
<feature type="domain" description="HTH araC/xylS-type" evidence="4">
    <location>
        <begin position="256"/>
        <end position="354"/>
    </location>
</feature>
<dbReference type="Pfam" id="PF12625">
    <property type="entry name" value="Arabinose_bd"/>
    <property type="match status" value="1"/>
</dbReference>
<dbReference type="Gene3D" id="1.10.10.60">
    <property type="entry name" value="Homeodomain-like"/>
    <property type="match status" value="1"/>
</dbReference>
<comment type="caution">
    <text evidence="5">The sequence shown here is derived from an EMBL/GenBank/DDBJ whole genome shotgun (WGS) entry which is preliminary data.</text>
</comment>
<dbReference type="Pfam" id="PF12833">
    <property type="entry name" value="HTH_18"/>
    <property type="match status" value="1"/>
</dbReference>
<sequence length="361" mass="40585">MSIHTRGLSTGLLSSVLGSVTVGLEEFIEVQGANSAAVLARAGLRQGLYQQPNRHIPLKFYCNSMHEAARATGNEHFGLWFGEQFRPEGLGLFGYYAITSSDVRSAIAGMERYFHVFQRNSLLQCHRSGMDTGIADGIVELEYRLLDGDIPDRRQDAELTIGMLNNVLKRGMGLGWTPVEVHFQHPALVDATPHRDAFHCDVRFGQPRNVIRFRQSCLDQPMPDANPMLNNISLGSILDLEGRAALQADPGLSLVQRLRSEVIERLPHGDATLEDMARRLNRSSRSLQRQLAEQGCSFKSVLDSVREDLAEYYLNYDRLSVSEVAYRLGYSEVSAFTRAFVRWKHINPSEWRGQSQPLSHQ</sequence>
<dbReference type="Proteomes" id="UP001620597">
    <property type="component" value="Unassembled WGS sequence"/>
</dbReference>
<dbReference type="SUPFAM" id="SSF46689">
    <property type="entry name" value="Homeodomain-like"/>
    <property type="match status" value="1"/>
</dbReference>
<evidence type="ECO:0000313" key="5">
    <source>
        <dbReference type="EMBL" id="MFK4752051.1"/>
    </source>
</evidence>
<dbReference type="InterPro" id="IPR009057">
    <property type="entry name" value="Homeodomain-like_sf"/>
</dbReference>
<organism evidence="5 6">
    <name type="scientific">Oceanobacter antarcticus</name>
    <dbReference type="NCBI Taxonomy" id="3133425"/>
    <lineage>
        <taxon>Bacteria</taxon>
        <taxon>Pseudomonadati</taxon>
        <taxon>Pseudomonadota</taxon>
        <taxon>Gammaproteobacteria</taxon>
        <taxon>Oceanospirillales</taxon>
        <taxon>Oceanospirillaceae</taxon>
        <taxon>Oceanobacter</taxon>
    </lineage>
</organism>
<keyword evidence="2" id="KW-0238">DNA-binding</keyword>
<dbReference type="RefSeq" id="WP_416205388.1">
    <property type="nucleotide sequence ID" value="NZ_JBBKTX010000006.1"/>
</dbReference>
<keyword evidence="1" id="KW-0805">Transcription regulation</keyword>
<evidence type="ECO:0000256" key="2">
    <source>
        <dbReference type="ARBA" id="ARBA00023125"/>
    </source>
</evidence>
<name>A0ABW8NGF8_9GAMM</name>
<dbReference type="InterPro" id="IPR032687">
    <property type="entry name" value="AraC-type_N"/>
</dbReference>
<evidence type="ECO:0000313" key="6">
    <source>
        <dbReference type="Proteomes" id="UP001620597"/>
    </source>
</evidence>
<keyword evidence="6" id="KW-1185">Reference proteome</keyword>
<reference evidence="5 6" key="1">
    <citation type="submission" date="2024-03" db="EMBL/GenBank/DDBJ databases">
        <title>High-quality draft genome sequence of Oceanobacter sp. wDCs-4.</title>
        <authorList>
            <person name="Dong C."/>
        </authorList>
    </citation>
    <scope>NUCLEOTIDE SEQUENCE [LARGE SCALE GENOMIC DNA]</scope>
    <source>
        <strain evidence="6">wDCs-4</strain>
    </source>
</reference>
<dbReference type="PROSITE" id="PS01124">
    <property type="entry name" value="HTH_ARAC_FAMILY_2"/>
    <property type="match status" value="1"/>
</dbReference>
<evidence type="ECO:0000256" key="3">
    <source>
        <dbReference type="ARBA" id="ARBA00023163"/>
    </source>
</evidence>
<dbReference type="PANTHER" id="PTHR47894:SF4">
    <property type="entry name" value="HTH-TYPE TRANSCRIPTIONAL REGULATOR GADX"/>
    <property type="match status" value="1"/>
</dbReference>
<dbReference type="EMBL" id="JBBKTX010000006">
    <property type="protein sequence ID" value="MFK4752051.1"/>
    <property type="molecule type" value="Genomic_DNA"/>
</dbReference>